<dbReference type="EnsemblMetazoa" id="tetur05g06640.1">
    <property type="protein sequence ID" value="tetur05g06640.1"/>
    <property type="gene ID" value="tetur05g06640"/>
</dbReference>
<evidence type="ECO:0000256" key="8">
    <source>
        <dbReference type="ARBA" id="ARBA00022967"/>
    </source>
</evidence>
<dbReference type="InterPro" id="IPR027417">
    <property type="entry name" value="P-loop_NTPase"/>
</dbReference>
<keyword evidence="4" id="KW-0812">Transmembrane</keyword>
<evidence type="ECO:0000256" key="6">
    <source>
        <dbReference type="ARBA" id="ARBA00022801"/>
    </source>
</evidence>
<dbReference type="GO" id="GO:0005524">
    <property type="term" value="F:ATP binding"/>
    <property type="evidence" value="ECO:0007669"/>
    <property type="project" value="UniProtKB-KW"/>
</dbReference>
<dbReference type="GO" id="GO:0015910">
    <property type="term" value="P:long-chain fatty acid import into peroxisome"/>
    <property type="evidence" value="ECO:0007669"/>
    <property type="project" value="TreeGrafter"/>
</dbReference>
<dbReference type="PANTHER" id="PTHR11384:SF67">
    <property type="entry name" value="ATP-BINDING CASSETTE SUB-FAMILY D MEMBER 1"/>
    <property type="match status" value="1"/>
</dbReference>
<dbReference type="GO" id="GO:0005324">
    <property type="term" value="F:long-chain fatty acid transmembrane transporter activity"/>
    <property type="evidence" value="ECO:0007669"/>
    <property type="project" value="TreeGrafter"/>
</dbReference>
<dbReference type="Gene3D" id="3.40.50.300">
    <property type="entry name" value="P-loop containing nucleotide triphosphate hydrolases"/>
    <property type="match status" value="1"/>
</dbReference>
<dbReference type="InterPro" id="IPR003439">
    <property type="entry name" value="ABC_transporter-like_ATP-bd"/>
</dbReference>
<evidence type="ECO:0000256" key="12">
    <source>
        <dbReference type="SAM" id="MobiDB-lite"/>
    </source>
</evidence>
<dbReference type="STRING" id="32264.T1K5L1"/>
<keyword evidence="8" id="KW-1278">Translocase</keyword>
<accession>T1K5L1</accession>
<dbReference type="OrthoDB" id="422637at2759"/>
<dbReference type="EMBL" id="CAEY01001589">
    <property type="status" value="NOT_ANNOTATED_CDS"/>
    <property type="molecule type" value="Genomic_DNA"/>
</dbReference>
<feature type="compositionally biased region" description="Polar residues" evidence="12">
    <location>
        <begin position="817"/>
        <end position="829"/>
    </location>
</feature>
<dbReference type="HOGENOM" id="CLU_007587_5_0_1"/>
<dbReference type="Proteomes" id="UP000015104">
    <property type="component" value="Unassembled WGS sequence"/>
</dbReference>
<dbReference type="KEGG" id="tut:107360641"/>
<evidence type="ECO:0000256" key="5">
    <source>
        <dbReference type="ARBA" id="ARBA00022741"/>
    </source>
</evidence>
<dbReference type="PROSITE" id="PS50893">
    <property type="entry name" value="ABC_TRANSPORTER_2"/>
    <property type="match status" value="1"/>
</dbReference>
<proteinExistence type="inferred from homology"/>
<dbReference type="FunFam" id="3.40.50.300:FF:000800">
    <property type="entry name" value="ATP-binding cassette sub-family D member 1"/>
    <property type="match status" value="1"/>
</dbReference>
<dbReference type="PANTHER" id="PTHR11384">
    <property type="entry name" value="ATP-BINDING CASSETTE, SUB-FAMILY D MEMBER"/>
    <property type="match status" value="1"/>
</dbReference>
<dbReference type="InterPro" id="IPR003593">
    <property type="entry name" value="AAA+_ATPase"/>
</dbReference>
<dbReference type="SUPFAM" id="SSF52540">
    <property type="entry name" value="P-loop containing nucleoside triphosphate hydrolases"/>
    <property type="match status" value="1"/>
</dbReference>
<dbReference type="CDD" id="cd03223">
    <property type="entry name" value="ABCD_peroxisomal_ALDP"/>
    <property type="match status" value="1"/>
</dbReference>
<dbReference type="GO" id="GO:0005778">
    <property type="term" value="C:peroxisomal membrane"/>
    <property type="evidence" value="ECO:0007669"/>
    <property type="project" value="UniProtKB-SubCell"/>
</dbReference>
<evidence type="ECO:0000313" key="14">
    <source>
        <dbReference type="EnsemblMetazoa" id="tetur05g06640.1"/>
    </source>
</evidence>
<dbReference type="GO" id="GO:0042760">
    <property type="term" value="P:very long-chain fatty acid catabolic process"/>
    <property type="evidence" value="ECO:0007669"/>
    <property type="project" value="TreeGrafter"/>
</dbReference>
<evidence type="ECO:0000259" key="13">
    <source>
        <dbReference type="PROSITE" id="PS50893"/>
    </source>
</evidence>
<evidence type="ECO:0000256" key="3">
    <source>
        <dbReference type="ARBA" id="ARBA00022448"/>
    </source>
</evidence>
<dbReference type="InterPro" id="IPR017871">
    <property type="entry name" value="ABC_transporter-like_CS"/>
</dbReference>
<reference evidence="15" key="1">
    <citation type="submission" date="2011-08" db="EMBL/GenBank/DDBJ databases">
        <authorList>
            <person name="Rombauts S."/>
        </authorList>
    </citation>
    <scope>NUCLEOTIDE SEQUENCE</scope>
    <source>
        <strain evidence="15">London</strain>
    </source>
</reference>
<dbReference type="Pfam" id="PF06472">
    <property type="entry name" value="ABC_membrane_2"/>
    <property type="match status" value="1"/>
</dbReference>
<dbReference type="InterPro" id="IPR050835">
    <property type="entry name" value="ABC_transporter_sub-D"/>
</dbReference>
<keyword evidence="6" id="KW-0378">Hydrolase</keyword>
<evidence type="ECO:0000256" key="1">
    <source>
        <dbReference type="ARBA" id="ARBA00004585"/>
    </source>
</evidence>
<sequence length="829" mass="94111">MSAVLSKLREFSDNHTIPHHQFTRVASGLIFALYFYKFGTPVVSKLVSSCQAKAQFIQEKITGLDSFNDDGTVKDQDLLNSISYRPSTKSQNEKSKPSEDYTNFGIRDGSILDIVMDTIVKSLRQFQALTGFNVTFIIQLVKLIRIMVPGVRTVEVALLLLHTMSLVSRTFLSIFVANLEGQVVKYIVRRDVVNFASMLTKWLLIAVPATFINSSIRFLENQLALAFRTRLVRYGYELYFKNQTYYAVSNLDGRLENPDHCLTDDIISFSQHCAHLYSSVTKPLLDLFLITYTLLKMSQQMGSYGRYGGYGQLMNAVAIISTHGILRWISPKFGSLVSEEARRKGFLRSVHARVITNAEEIAFYGGHLIELNVVQRAYKALAQQMNVIYNQRLWYIMFEQFLMKYVWSALGMVNIAIPVMTGKGSSFAKQDGVQQNDGGYDHEDISERTQYMTTAKNILIAGGDAAERLMSSYKELIELTGYTKRVARMFTVFEEVSQGKYKKIGTESSKKRGALPPDVCFTAEGILAQKGIVIQVEDYIELTDVPVITPNYDVIVPKLSFKMTRDMHLLITGPNGCGKSSLFRILAGLWPIFGGKLHRPSTKEMFYIPQRPYMSLGTLRDQVIYPDCIEDMKRKGITDLDLEKILSQVHLDYLIRKDESWDRRADWKDTLSGGEKQRIGVARLFYHRPKYALLDECTSAVSIDVESKMYQLTKDYGINLITITHRPSLWKFHTHLLQFDGSGGWRLEPLDTNARLTLREEKQKLEEQLDGVPNIQRRLVELCSILGENSEILAREKSNSSGSSDEERPGSPKSDVFDSQSQPESTMSD</sequence>
<feature type="domain" description="ABC transporter" evidence="13">
    <location>
        <begin position="540"/>
        <end position="766"/>
    </location>
</feature>
<keyword evidence="7" id="KW-0067">ATP-binding</keyword>
<dbReference type="GO" id="GO:0006635">
    <property type="term" value="P:fatty acid beta-oxidation"/>
    <property type="evidence" value="ECO:0007669"/>
    <property type="project" value="TreeGrafter"/>
</dbReference>
<evidence type="ECO:0000256" key="11">
    <source>
        <dbReference type="ARBA" id="ARBA00023140"/>
    </source>
</evidence>
<dbReference type="GO" id="GO:0140359">
    <property type="term" value="F:ABC-type transporter activity"/>
    <property type="evidence" value="ECO:0007669"/>
    <property type="project" value="InterPro"/>
</dbReference>
<evidence type="ECO:0000256" key="4">
    <source>
        <dbReference type="ARBA" id="ARBA00022692"/>
    </source>
</evidence>
<comment type="similarity">
    <text evidence="2">Belongs to the ABC transporter superfamily. ABCD family. Peroxisomal fatty acyl CoA transporter (TC 3.A.1.203) subfamily.</text>
</comment>
<dbReference type="SMART" id="SM00382">
    <property type="entry name" value="AAA"/>
    <property type="match status" value="1"/>
</dbReference>
<dbReference type="Pfam" id="PF00005">
    <property type="entry name" value="ABC_tran"/>
    <property type="match status" value="1"/>
</dbReference>
<dbReference type="PROSITE" id="PS00211">
    <property type="entry name" value="ABC_TRANSPORTER_1"/>
    <property type="match status" value="1"/>
</dbReference>
<keyword evidence="9" id="KW-1133">Transmembrane helix</keyword>
<keyword evidence="5" id="KW-0547">Nucleotide-binding</keyword>
<dbReference type="GO" id="GO:0007031">
    <property type="term" value="P:peroxisome organization"/>
    <property type="evidence" value="ECO:0007669"/>
    <property type="project" value="TreeGrafter"/>
</dbReference>
<keyword evidence="10" id="KW-0472">Membrane</keyword>
<comment type="subcellular location">
    <subcellularLocation>
        <location evidence="1">Peroxisome membrane</location>
        <topology evidence="1">Multi-pass membrane protein</topology>
    </subcellularLocation>
</comment>
<name>T1K5L1_TETUR</name>
<evidence type="ECO:0000313" key="15">
    <source>
        <dbReference type="Proteomes" id="UP000015104"/>
    </source>
</evidence>
<dbReference type="InterPro" id="IPR011527">
    <property type="entry name" value="ABC1_TM_dom"/>
</dbReference>
<feature type="region of interest" description="Disordered" evidence="12">
    <location>
        <begin position="794"/>
        <end position="829"/>
    </location>
</feature>
<keyword evidence="3" id="KW-0813">Transport</keyword>
<evidence type="ECO:0000256" key="2">
    <source>
        <dbReference type="ARBA" id="ARBA00008575"/>
    </source>
</evidence>
<protein>
    <recommendedName>
        <fullName evidence="13">ABC transporter domain-containing protein</fullName>
    </recommendedName>
</protein>
<dbReference type="OMA" id="DIQAGHF"/>
<keyword evidence="11" id="KW-0576">Peroxisome</keyword>
<dbReference type="GO" id="GO:0016887">
    <property type="term" value="F:ATP hydrolysis activity"/>
    <property type="evidence" value="ECO:0007669"/>
    <property type="project" value="InterPro"/>
</dbReference>
<evidence type="ECO:0000256" key="10">
    <source>
        <dbReference type="ARBA" id="ARBA00023136"/>
    </source>
</evidence>
<organism evidence="14 15">
    <name type="scientific">Tetranychus urticae</name>
    <name type="common">Two-spotted spider mite</name>
    <dbReference type="NCBI Taxonomy" id="32264"/>
    <lineage>
        <taxon>Eukaryota</taxon>
        <taxon>Metazoa</taxon>
        <taxon>Ecdysozoa</taxon>
        <taxon>Arthropoda</taxon>
        <taxon>Chelicerata</taxon>
        <taxon>Arachnida</taxon>
        <taxon>Acari</taxon>
        <taxon>Acariformes</taxon>
        <taxon>Trombidiformes</taxon>
        <taxon>Prostigmata</taxon>
        <taxon>Eleutherengona</taxon>
        <taxon>Raphignathae</taxon>
        <taxon>Tetranychoidea</taxon>
        <taxon>Tetranychidae</taxon>
        <taxon>Tetranychus</taxon>
    </lineage>
</organism>
<evidence type="ECO:0000256" key="9">
    <source>
        <dbReference type="ARBA" id="ARBA00022989"/>
    </source>
</evidence>
<reference evidence="14" key="2">
    <citation type="submission" date="2015-06" db="UniProtKB">
        <authorList>
            <consortium name="EnsemblMetazoa"/>
        </authorList>
    </citation>
    <scope>IDENTIFICATION</scope>
</reference>
<dbReference type="AlphaFoldDB" id="T1K5L1"/>
<evidence type="ECO:0000256" key="7">
    <source>
        <dbReference type="ARBA" id="ARBA00022840"/>
    </source>
</evidence>
<gene>
    <name evidence="14" type="primary">107360641</name>
</gene>
<dbReference type="eggNOG" id="KOG0064">
    <property type="taxonomic scope" value="Eukaryota"/>
</dbReference>
<keyword evidence="15" id="KW-1185">Reference proteome</keyword>